<protein>
    <submittedName>
        <fullName evidence="2">Uncharacterized protein</fullName>
    </submittedName>
</protein>
<name>A0AAQ2Y3V9_9VIBR</name>
<dbReference type="RefSeq" id="WP_274291844.1">
    <property type="nucleotide sequence ID" value="NZ_CP117989.1"/>
</dbReference>
<feature type="transmembrane region" description="Helical" evidence="1">
    <location>
        <begin position="255"/>
        <end position="280"/>
    </location>
</feature>
<feature type="transmembrane region" description="Helical" evidence="1">
    <location>
        <begin position="124"/>
        <end position="143"/>
    </location>
</feature>
<keyword evidence="1" id="KW-0472">Membrane</keyword>
<feature type="transmembrane region" description="Helical" evidence="1">
    <location>
        <begin position="41"/>
        <end position="63"/>
    </location>
</feature>
<sequence length="289" mass="31835">MSKGKIKLILKWLGRLITVFAIAFVVAKITDYSQQINIKSLSAQTYFITAFCVLLYAFGNLLLARAWGLLLSGLGSQLKRNSMIWVFGLSQLAKYLPGNVFHFANRQILGVEQGINNHTLLKSSAWEVGLMIVTASTFSTFLITYYFPGLTWLSLVSFFTLNAVLAGILLRISNINCVKAFGLYLLFFTLSGSLFSAVYLSLSTHDGVGQWSLLIAYFVIAWLVGFLTPGAPAGLGVREAVLLVLLGTTVHQETLLLAVLLSRIITVLGDLLFFAIASFYRPRQKVSTN</sequence>
<dbReference type="EMBL" id="CP117989">
    <property type="protein sequence ID" value="WDG11278.1"/>
    <property type="molecule type" value="Genomic_DNA"/>
</dbReference>
<accession>A0AAQ2Y3V9</accession>
<gene>
    <name evidence="2" type="ORF">PUN50_18620</name>
</gene>
<evidence type="ECO:0000313" key="3">
    <source>
        <dbReference type="Proteomes" id="UP001219537"/>
    </source>
</evidence>
<evidence type="ECO:0000256" key="1">
    <source>
        <dbReference type="SAM" id="Phobius"/>
    </source>
</evidence>
<dbReference type="Proteomes" id="UP001219537">
    <property type="component" value="Chromosome 2"/>
</dbReference>
<keyword evidence="1" id="KW-1133">Transmembrane helix</keyword>
<feature type="transmembrane region" description="Helical" evidence="1">
    <location>
        <begin position="12"/>
        <end position="29"/>
    </location>
</feature>
<proteinExistence type="predicted"/>
<feature type="transmembrane region" description="Helical" evidence="1">
    <location>
        <begin position="181"/>
        <end position="202"/>
    </location>
</feature>
<dbReference type="AlphaFoldDB" id="A0AAQ2Y3V9"/>
<keyword evidence="1" id="KW-0812">Transmembrane</keyword>
<organism evidence="2 3">
    <name type="scientific">Vibrio campbellii</name>
    <dbReference type="NCBI Taxonomy" id="680"/>
    <lineage>
        <taxon>Bacteria</taxon>
        <taxon>Pseudomonadati</taxon>
        <taxon>Pseudomonadota</taxon>
        <taxon>Gammaproteobacteria</taxon>
        <taxon>Vibrionales</taxon>
        <taxon>Vibrionaceae</taxon>
        <taxon>Vibrio</taxon>
    </lineage>
</organism>
<feature type="transmembrane region" description="Helical" evidence="1">
    <location>
        <begin position="214"/>
        <end position="235"/>
    </location>
</feature>
<reference evidence="2" key="1">
    <citation type="submission" date="2023-02" db="EMBL/GenBank/DDBJ databases">
        <title>Isolation, identification, and genome analysis of Vibrio campbellii in the Penaeus vannamei larvae stage.</title>
        <authorList>
            <person name="Huang T."/>
            <person name="Zhang B."/>
        </authorList>
    </citation>
    <scope>NUCLEOTIDE SEQUENCE</scope>
    <source>
        <strain evidence="2">20220413_1</strain>
    </source>
</reference>
<evidence type="ECO:0000313" key="2">
    <source>
        <dbReference type="EMBL" id="WDG11278.1"/>
    </source>
</evidence>
<feature type="transmembrane region" description="Helical" evidence="1">
    <location>
        <begin position="150"/>
        <end position="169"/>
    </location>
</feature>